<dbReference type="InterPro" id="IPR054323">
    <property type="entry name" value="SPMIP1_C"/>
</dbReference>
<sequence>MGTKSINLHVRHELNQHKNLQLESLYLREAYTRIQAWKQYQDKISQERYNWPPPINGKTYNKYEEIIYNVNTNNYNYDSWFHRNIYKNFLIKSTQRKYTKYDFDKSISYKETKLEKEVKQLKEKLKNFQFYQLNNIYLKPMRPVLPSICYCLYNGISQEFEGRLNYLNKRKIYPPNEKYYEPLCSSWDITRNI</sequence>
<dbReference type="PANTHER" id="PTHR35826">
    <property type="entry name" value="PROTEIN ATP6V1FNB-LIKE"/>
    <property type="match status" value="1"/>
</dbReference>
<proteinExistence type="predicted"/>
<dbReference type="Pfam" id="PF22589">
    <property type="entry name" value="SPMIP1"/>
    <property type="match status" value="1"/>
</dbReference>
<protein>
    <recommendedName>
        <fullName evidence="1">Sperm microtubule inner protein 1 C-terminal domain-containing protein</fullName>
    </recommendedName>
</protein>
<gene>
    <name evidence="2" type="ORF">JXQ802_LOCUS17931</name>
</gene>
<dbReference type="EMBL" id="CAJNOL010000462">
    <property type="protein sequence ID" value="CAF1075908.1"/>
    <property type="molecule type" value="Genomic_DNA"/>
</dbReference>
<evidence type="ECO:0000259" key="1">
    <source>
        <dbReference type="Pfam" id="PF22589"/>
    </source>
</evidence>
<name>A0A814MAJ8_9BILA</name>
<comment type="caution">
    <text evidence="2">The sequence shown here is derived from an EMBL/GenBank/DDBJ whole genome shotgun (WGS) entry which is preliminary data.</text>
</comment>
<accession>A0A814MAJ8</accession>
<organism evidence="2 3">
    <name type="scientific">Rotaria sordida</name>
    <dbReference type="NCBI Taxonomy" id="392033"/>
    <lineage>
        <taxon>Eukaryota</taxon>
        <taxon>Metazoa</taxon>
        <taxon>Spiralia</taxon>
        <taxon>Gnathifera</taxon>
        <taxon>Rotifera</taxon>
        <taxon>Eurotatoria</taxon>
        <taxon>Bdelloidea</taxon>
        <taxon>Philodinida</taxon>
        <taxon>Philodinidae</taxon>
        <taxon>Rotaria</taxon>
    </lineage>
</organism>
<reference evidence="2" key="1">
    <citation type="submission" date="2021-02" db="EMBL/GenBank/DDBJ databases">
        <authorList>
            <person name="Nowell W R."/>
        </authorList>
    </citation>
    <scope>NUCLEOTIDE SEQUENCE</scope>
</reference>
<dbReference type="AlphaFoldDB" id="A0A814MAJ8"/>
<dbReference type="PANTHER" id="PTHR35826:SF1">
    <property type="entry name" value="PROTEIN ATP6V1FNB-LIKE"/>
    <property type="match status" value="1"/>
</dbReference>
<evidence type="ECO:0000313" key="2">
    <source>
        <dbReference type="EMBL" id="CAF1075908.1"/>
    </source>
</evidence>
<feature type="domain" description="Sperm microtubule inner protein 1 C-terminal" evidence="1">
    <location>
        <begin position="119"/>
        <end position="189"/>
    </location>
</feature>
<dbReference type="Proteomes" id="UP000663870">
    <property type="component" value="Unassembled WGS sequence"/>
</dbReference>
<evidence type="ECO:0000313" key="3">
    <source>
        <dbReference type="Proteomes" id="UP000663870"/>
    </source>
</evidence>
<keyword evidence="3" id="KW-1185">Reference proteome</keyword>